<name>A0A0G3BP72_9BURK</name>
<feature type="compositionally biased region" description="Low complexity" evidence="1">
    <location>
        <begin position="64"/>
        <end position="74"/>
    </location>
</feature>
<keyword evidence="2" id="KW-0732">Signal</keyword>
<dbReference type="STRING" id="413882.AAW51_1649"/>
<feature type="signal peptide" evidence="2">
    <location>
        <begin position="1"/>
        <end position="22"/>
    </location>
</feature>
<feature type="compositionally biased region" description="Low complexity" evidence="1">
    <location>
        <begin position="34"/>
        <end position="56"/>
    </location>
</feature>
<dbReference type="InterPro" id="IPR016024">
    <property type="entry name" value="ARM-type_fold"/>
</dbReference>
<dbReference type="AlphaFoldDB" id="A0A0G3BP72"/>
<evidence type="ECO:0000256" key="2">
    <source>
        <dbReference type="SAM" id="SignalP"/>
    </source>
</evidence>
<dbReference type="InterPro" id="IPR011989">
    <property type="entry name" value="ARM-like"/>
</dbReference>
<feature type="region of interest" description="Disordered" evidence="1">
    <location>
        <begin position="32"/>
        <end position="74"/>
    </location>
</feature>
<protein>
    <recommendedName>
        <fullName evidence="5">HEAT repeat domain-containing protein</fullName>
    </recommendedName>
</protein>
<dbReference type="KEGG" id="pbh:AAW51_1649"/>
<accession>A0A0G3BP72</accession>
<feature type="compositionally biased region" description="Low complexity" evidence="1">
    <location>
        <begin position="333"/>
        <end position="349"/>
    </location>
</feature>
<organism evidence="3 4">
    <name type="scientific">Caldimonas brevitalea</name>
    <dbReference type="NCBI Taxonomy" id="413882"/>
    <lineage>
        <taxon>Bacteria</taxon>
        <taxon>Pseudomonadati</taxon>
        <taxon>Pseudomonadota</taxon>
        <taxon>Betaproteobacteria</taxon>
        <taxon>Burkholderiales</taxon>
        <taxon>Sphaerotilaceae</taxon>
        <taxon>Caldimonas</taxon>
    </lineage>
</organism>
<evidence type="ECO:0008006" key="5">
    <source>
        <dbReference type="Google" id="ProtNLM"/>
    </source>
</evidence>
<feature type="region of interest" description="Disordered" evidence="1">
    <location>
        <begin position="328"/>
        <end position="376"/>
    </location>
</feature>
<evidence type="ECO:0000256" key="1">
    <source>
        <dbReference type="SAM" id="MobiDB-lite"/>
    </source>
</evidence>
<dbReference type="SUPFAM" id="SSF48371">
    <property type="entry name" value="ARM repeat"/>
    <property type="match status" value="1"/>
</dbReference>
<dbReference type="Proteomes" id="UP000035352">
    <property type="component" value="Chromosome"/>
</dbReference>
<feature type="chain" id="PRO_5002551694" description="HEAT repeat domain-containing protein" evidence="2">
    <location>
        <begin position="23"/>
        <end position="376"/>
    </location>
</feature>
<dbReference type="RefSeq" id="WP_047194218.1">
    <property type="nucleotide sequence ID" value="NZ_CP011371.1"/>
</dbReference>
<evidence type="ECO:0000313" key="4">
    <source>
        <dbReference type="Proteomes" id="UP000035352"/>
    </source>
</evidence>
<dbReference type="EMBL" id="CP011371">
    <property type="protein sequence ID" value="AKJ28340.1"/>
    <property type="molecule type" value="Genomic_DNA"/>
</dbReference>
<proteinExistence type="predicted"/>
<dbReference type="Gene3D" id="1.25.10.10">
    <property type="entry name" value="Leucine-rich Repeat Variant"/>
    <property type="match status" value="1"/>
</dbReference>
<reference evidence="3 4" key="1">
    <citation type="submission" date="2015-05" db="EMBL/GenBank/DDBJ databases">
        <authorList>
            <person name="Tang B."/>
            <person name="Yu Y."/>
        </authorList>
    </citation>
    <scope>NUCLEOTIDE SEQUENCE [LARGE SCALE GENOMIC DNA]</scope>
    <source>
        <strain evidence="3 4">DSM 7029</strain>
    </source>
</reference>
<sequence length="376" mass="39258">MAFALKPALRWPLFALSVAAAAALGWHVLSDETGPQSPGASPPGSAGWAVSPSPAAEATPGLRPTAGTAPTASAGEAAFEQTLEAYRRQRGKPEDHEGKDAVALDELEASLARDPALRGVLMRRLQASADPIEKRLIKTLLSSLPAAEQLAFSQQLLGSADAVQRRDGFELMLQIPGSQARDQQLAQALGREQDREVVLSVVSTLMKPEDTPATDALALVQQLQVLAGHADTAVRSASLQALALWDPSAQTDATLRLALRDPDEDIRIAAADSIAGNRRRVDAMKADLTAVAGNTSESAVTRRAALLAMQNTRLGEAESSAFAQLMLELQAQEPPDSSAPSGSDASGDGDSNGDDEEPSDSGASPGDEPPWGSDEP</sequence>
<gene>
    <name evidence="3" type="ORF">AAW51_1649</name>
</gene>
<keyword evidence="4" id="KW-1185">Reference proteome</keyword>
<evidence type="ECO:0000313" key="3">
    <source>
        <dbReference type="EMBL" id="AKJ28340.1"/>
    </source>
</evidence>